<feature type="compositionally biased region" description="Low complexity" evidence="1">
    <location>
        <begin position="92"/>
        <end position="111"/>
    </location>
</feature>
<dbReference type="Proteomes" id="UP000626109">
    <property type="component" value="Unassembled WGS sequence"/>
</dbReference>
<accession>A0A813J9B8</accession>
<evidence type="ECO:0000256" key="1">
    <source>
        <dbReference type="SAM" id="MobiDB-lite"/>
    </source>
</evidence>
<feature type="region of interest" description="Disordered" evidence="1">
    <location>
        <begin position="89"/>
        <end position="114"/>
    </location>
</feature>
<dbReference type="EMBL" id="CAJNNW010022649">
    <property type="protein sequence ID" value="CAE8669554.1"/>
    <property type="molecule type" value="Genomic_DNA"/>
</dbReference>
<proteinExistence type="predicted"/>
<comment type="caution">
    <text evidence="2">The sequence shown here is derived from an EMBL/GenBank/DDBJ whole genome shotgun (WGS) entry which is preliminary data.</text>
</comment>
<gene>
    <name evidence="2" type="ORF">PGLA2088_LOCUS17227</name>
</gene>
<reference evidence="2" key="1">
    <citation type="submission" date="2021-02" db="EMBL/GenBank/DDBJ databases">
        <authorList>
            <person name="Dougan E. K."/>
            <person name="Rhodes N."/>
            <person name="Thang M."/>
            <person name="Chan C."/>
        </authorList>
    </citation>
    <scope>NUCLEOTIDE SEQUENCE</scope>
</reference>
<organism evidence="2 3">
    <name type="scientific">Polarella glacialis</name>
    <name type="common">Dinoflagellate</name>
    <dbReference type="NCBI Taxonomy" id="89957"/>
    <lineage>
        <taxon>Eukaryota</taxon>
        <taxon>Sar</taxon>
        <taxon>Alveolata</taxon>
        <taxon>Dinophyceae</taxon>
        <taxon>Suessiales</taxon>
        <taxon>Suessiaceae</taxon>
        <taxon>Polarella</taxon>
    </lineage>
</organism>
<protein>
    <submittedName>
        <fullName evidence="2">Uncharacterized protein</fullName>
    </submittedName>
</protein>
<name>A0A813J9B8_POLGL</name>
<sequence>MPPALRFALGLGSSWAKGSIENQNLPISLFSETADAASQLAPVLGRYDDIFPVAFSGHHVYEQLQGVHMIAFIAARWVICRARKGVEHYPRNNNNNNNNNHHNNSNNNSSSGDSLARKLKLCHREVVAEYLPAKLPRLLWHGGVGEIQQRSWPVGPLFFFMFSQSFEKVLVQFTDAAGSLARKLRLGEHMVRPLEPAFFPADVSLNLAGELKPVLNLASLGTYLYQELLMGRWRSGIPAATCWGAGYMPELCCYARIPQNKLAWCFGGGGSDNEMDEYAAACCAPFTYENTEVPLIRGAPLLLEKSSASNLSVHIFLQTFHEDKFAVLQLLESIDRFWPTEWNSTVFLAVDATDADEEFCASISRDDVRCIFTPSIGRGSSVVDPIEFSGRSASKRYKEQLLQYHYLLADLYTAELGYLQADWLAFFDADVVLHSSHVPELLFVDGRPVMHGRRDYIYSTLPLAMGMDWVAEFMDSFPIMVRPSHLQDFRLFHQELFGDEDGFQGAYLRARARVEQTSLLHARHKMYLADGECPFTSLPTFLYYYYHSEYAWSLEDGALFGLPGADSCLALRVASHLNKAKHHVKRKEWSEAQYEDLAQHLMSMGSQKAPALWVALLSANFDENATWSQQSSAHCLHRDREAMLKAYFAA</sequence>
<evidence type="ECO:0000313" key="3">
    <source>
        <dbReference type="Proteomes" id="UP000626109"/>
    </source>
</evidence>
<evidence type="ECO:0000313" key="2">
    <source>
        <dbReference type="EMBL" id="CAE8669554.1"/>
    </source>
</evidence>
<dbReference type="AlphaFoldDB" id="A0A813J9B8"/>